<dbReference type="PRINTS" id="PR00691">
    <property type="entry name" value="ADHESINB"/>
</dbReference>
<organism evidence="8 9">
    <name type="scientific">Palleronia caenipelagi</name>
    <dbReference type="NCBI Taxonomy" id="2489174"/>
    <lineage>
        <taxon>Bacteria</taxon>
        <taxon>Pseudomonadati</taxon>
        <taxon>Pseudomonadota</taxon>
        <taxon>Alphaproteobacteria</taxon>
        <taxon>Rhodobacterales</taxon>
        <taxon>Roseobacteraceae</taxon>
        <taxon>Palleronia</taxon>
    </lineage>
</organism>
<dbReference type="CDD" id="cd01137">
    <property type="entry name" value="PsaA"/>
    <property type="match status" value="1"/>
</dbReference>
<dbReference type="Pfam" id="PF01297">
    <property type="entry name" value="ZnuA"/>
    <property type="match status" value="1"/>
</dbReference>
<dbReference type="InterPro" id="IPR006128">
    <property type="entry name" value="Lipoprotein_PsaA-like"/>
</dbReference>
<feature type="signal peptide" evidence="7">
    <location>
        <begin position="1"/>
        <end position="19"/>
    </location>
</feature>
<accession>A0A547Q5A8</accession>
<proteinExistence type="inferred from homology"/>
<evidence type="ECO:0000256" key="4">
    <source>
        <dbReference type="ARBA" id="ARBA00022723"/>
    </source>
</evidence>
<evidence type="ECO:0000256" key="1">
    <source>
        <dbReference type="ARBA" id="ARBA00004196"/>
    </source>
</evidence>
<dbReference type="PRINTS" id="PR00690">
    <property type="entry name" value="ADHESNFAMILY"/>
</dbReference>
<dbReference type="Proteomes" id="UP000318590">
    <property type="component" value="Unassembled WGS sequence"/>
</dbReference>
<dbReference type="PANTHER" id="PTHR42953:SF1">
    <property type="entry name" value="METAL-BINDING PROTEIN HI_0362-RELATED"/>
    <property type="match status" value="1"/>
</dbReference>
<dbReference type="GO" id="GO:0030313">
    <property type="term" value="C:cell envelope"/>
    <property type="evidence" value="ECO:0007669"/>
    <property type="project" value="UniProtKB-SubCell"/>
</dbReference>
<evidence type="ECO:0000256" key="2">
    <source>
        <dbReference type="ARBA" id="ARBA00011028"/>
    </source>
</evidence>
<name>A0A547Q5A8_9RHOB</name>
<comment type="similarity">
    <text evidence="2 6">Belongs to the bacterial solute-binding protein 9 family.</text>
</comment>
<gene>
    <name evidence="8" type="ORF">FEV53_08810</name>
</gene>
<dbReference type="PANTHER" id="PTHR42953">
    <property type="entry name" value="HIGH-AFFINITY ZINC UPTAKE SYSTEM PROTEIN ZNUA-RELATED"/>
    <property type="match status" value="1"/>
</dbReference>
<dbReference type="EMBL" id="VFSV01000011">
    <property type="protein sequence ID" value="TRD21572.1"/>
    <property type="molecule type" value="Genomic_DNA"/>
</dbReference>
<comment type="subcellular location">
    <subcellularLocation>
        <location evidence="1">Cell envelope</location>
    </subcellularLocation>
</comment>
<dbReference type="GO" id="GO:0030001">
    <property type="term" value="P:metal ion transport"/>
    <property type="evidence" value="ECO:0007669"/>
    <property type="project" value="InterPro"/>
</dbReference>
<keyword evidence="9" id="KW-1185">Reference proteome</keyword>
<dbReference type="AlphaFoldDB" id="A0A547Q5A8"/>
<dbReference type="InterPro" id="IPR050492">
    <property type="entry name" value="Bact_metal-bind_prot9"/>
</dbReference>
<evidence type="ECO:0000256" key="3">
    <source>
        <dbReference type="ARBA" id="ARBA00022448"/>
    </source>
</evidence>
<keyword evidence="3 6" id="KW-0813">Transport</keyword>
<evidence type="ECO:0000256" key="6">
    <source>
        <dbReference type="RuleBase" id="RU003512"/>
    </source>
</evidence>
<evidence type="ECO:0000313" key="8">
    <source>
        <dbReference type="EMBL" id="TRD21572.1"/>
    </source>
</evidence>
<dbReference type="GO" id="GO:0007155">
    <property type="term" value="P:cell adhesion"/>
    <property type="evidence" value="ECO:0007669"/>
    <property type="project" value="InterPro"/>
</dbReference>
<keyword evidence="5 7" id="KW-0732">Signal</keyword>
<evidence type="ECO:0000256" key="7">
    <source>
        <dbReference type="SAM" id="SignalP"/>
    </source>
</evidence>
<evidence type="ECO:0000256" key="5">
    <source>
        <dbReference type="ARBA" id="ARBA00022729"/>
    </source>
</evidence>
<comment type="caution">
    <text evidence="8">The sequence shown here is derived from an EMBL/GenBank/DDBJ whole genome shotgun (WGS) entry which is preliminary data.</text>
</comment>
<dbReference type="InterPro" id="IPR006127">
    <property type="entry name" value="ZnuA-like"/>
</dbReference>
<dbReference type="SUPFAM" id="SSF53807">
    <property type="entry name" value="Helical backbone' metal receptor"/>
    <property type="match status" value="1"/>
</dbReference>
<reference evidence="8 9" key="1">
    <citation type="submission" date="2019-06" db="EMBL/GenBank/DDBJ databases">
        <title>Paenimaribius caenipelagi gen. nov., sp. nov., isolated from a tidal flat.</title>
        <authorList>
            <person name="Yoon J.-H."/>
        </authorList>
    </citation>
    <scope>NUCLEOTIDE SEQUENCE [LARGE SCALE GENOMIC DNA]</scope>
    <source>
        <strain evidence="8 9">JBTF-M29</strain>
    </source>
</reference>
<protein>
    <submittedName>
        <fullName evidence="8">Metal ABC transporter substrate-binding protein</fullName>
    </submittedName>
</protein>
<dbReference type="InterPro" id="IPR006129">
    <property type="entry name" value="AdhesinB"/>
</dbReference>
<feature type="chain" id="PRO_5022033214" evidence="7">
    <location>
        <begin position="20"/>
        <end position="294"/>
    </location>
</feature>
<dbReference type="RefSeq" id="WP_142834450.1">
    <property type="nucleotide sequence ID" value="NZ_VFSV01000011.1"/>
</dbReference>
<evidence type="ECO:0000313" key="9">
    <source>
        <dbReference type="Proteomes" id="UP000318590"/>
    </source>
</evidence>
<dbReference type="Gene3D" id="3.40.50.1980">
    <property type="entry name" value="Nitrogenase molybdenum iron protein domain"/>
    <property type="match status" value="2"/>
</dbReference>
<sequence length="294" mass="31313">MRHAALLPALALTAGTAGAEPMKVVTTFTVLQDMAQNVAGDAAEVISITRPGAEIHGYSPTPRDIVGAQDADLILWNGLNLEIWFEQFLRNLRDVPSAVLTDGITPIPIAEGSYEGAANPHAWMGVENAMVYVDNIAAALSEHDPGNAATYVANAENYKTEIRAALAPLKARVADIPEAQRWLVTCEGAFSYLAEDFGLKELYLWPINADGTGTPKQVRKVIDGVRAHEIPAVFCESTVSARPAEQVARETGSAFGGLLYVDSLSEPDGPVPTYLDLLRVTATTVVDGLTGATE</sequence>
<keyword evidence="4" id="KW-0479">Metal-binding</keyword>
<dbReference type="GO" id="GO:0046872">
    <property type="term" value="F:metal ion binding"/>
    <property type="evidence" value="ECO:0007669"/>
    <property type="project" value="UniProtKB-KW"/>
</dbReference>
<dbReference type="OrthoDB" id="9793396at2"/>